<accession>A0AAV9PIN7</accession>
<dbReference type="AlphaFoldDB" id="A0AAV9PIN7"/>
<name>A0AAV9PIN7_9PEZI</name>
<feature type="compositionally biased region" description="Acidic residues" evidence="2">
    <location>
        <begin position="263"/>
        <end position="279"/>
    </location>
</feature>
<feature type="compositionally biased region" description="Basic and acidic residues" evidence="2">
    <location>
        <begin position="249"/>
        <end position="262"/>
    </location>
</feature>
<evidence type="ECO:0000313" key="4">
    <source>
        <dbReference type="Proteomes" id="UP001337655"/>
    </source>
</evidence>
<evidence type="ECO:0000256" key="2">
    <source>
        <dbReference type="SAM" id="MobiDB-lite"/>
    </source>
</evidence>
<gene>
    <name evidence="3" type="ORF">LTR77_002757</name>
</gene>
<feature type="compositionally biased region" description="Low complexity" evidence="2">
    <location>
        <begin position="1034"/>
        <end position="1045"/>
    </location>
</feature>
<feature type="compositionally biased region" description="Basic residues" evidence="2">
    <location>
        <begin position="291"/>
        <end position="302"/>
    </location>
</feature>
<feature type="compositionally biased region" description="Basic residues" evidence="2">
    <location>
        <begin position="878"/>
        <end position="891"/>
    </location>
</feature>
<feature type="coiled-coil region" evidence="1">
    <location>
        <begin position="369"/>
        <end position="396"/>
    </location>
</feature>
<feature type="region of interest" description="Disordered" evidence="2">
    <location>
        <begin position="1"/>
        <end position="312"/>
    </location>
</feature>
<protein>
    <submittedName>
        <fullName evidence="3">Uncharacterized protein</fullName>
    </submittedName>
</protein>
<feature type="compositionally biased region" description="Basic and acidic residues" evidence="2">
    <location>
        <begin position="845"/>
        <end position="855"/>
    </location>
</feature>
<evidence type="ECO:0000313" key="3">
    <source>
        <dbReference type="EMBL" id="KAK5172637.1"/>
    </source>
</evidence>
<sequence>MPGIKGKRVPGRPGRFDPTEPLHMTTRRAAKRPTTNGSPSLSGTADEDDSRRGSFDDARPLTSYSNGSQRSAKSRRLSDISVPAVTPEGQMNGIHLSEGKVSDEHQFQPLPPIEQSPKTQPQPHPSPSPSPSRKRKRSPSPQPHSSPQHPDSTATTSFENNGDVSPNYEEEMEGVEVVRPDELSDREVPASQATSRSDDDAMQLDDGLMAPSMDQTPAISGQISPVTSESKSQDDIASAKKLGAALEIARAERDEQDKRDDLGDIVEAADEIDEVDEVDGQVRSEDDGRPRKGRFGGRRRATHAIPRVERAMQRQSELKSAYRAIARAQKAVLAEIAQRTTDDLEASTESHSQATEYEEVRAGLEYALAERKRRINAQHEMNMAQLRKTFEAQQEVEKGMTRRNKEVVHDEQLDRLKHDILRISRAAQMHGTEAGYETEDEDDVIPRPKGMGYRWKRTAGLDPAYDSRSRLGLDTQRAIGEMDKRFQIRKMLDELAEQDKPEELKKFTVRDSARRDMAVENRLSKLNTKTLAEAAASLQRLQQIEEASRNIIPNEEAIGLQVLGDLASRPSITGSAPPPSRGKDGSESYVGQTPPPRQQPPYLQVQTDQGPSRIPVNMSPHTQQAMNERFDAGNHPPSTQQPQHEAAPPLRSPEASRTGPAMKSPATNGNRSDVFRLLHNDSDSRPGSGPGAFDRPASHQDNTQQNREQRKEPLASPYGFGGRRDGPSSWRSFGSNQPSTVFDRRPSTNDSIPRFGFLSQGSRPSLGAFGPQDRKDERDSGRNQATMPANWLPNNLPPRPDQASQAGAADVRSQRPASPRESGRRSTLDLGRSPRSRNSSTFSIHDYRADQDKQKKQGSKNSFHKTNKAERNGIPRRQWSKQHKNLGKPLHRPGPASAISPGADSSPFGRTPDERTGPPAPWQTSGPPLQSPLGPPPPSAFGQTSAFGRPPPPFPPTMRDIFDGRDSRPQAPPSIWDNRPPNPSPSPLYAVPQPQHHPQPEYGRFGPLPPQNFPGPHHPPTPQSAPGSYGQQFGGPPLAPAGNPNFHPPGFRPQQPLPAFAQQAQQSQQHSQQNGPGNNRRRAQSDASFPKFHSWNPPSGGRR</sequence>
<comment type="caution">
    <text evidence="3">The sequence shown here is derived from an EMBL/GenBank/DDBJ whole genome shotgun (WGS) entry which is preliminary data.</text>
</comment>
<dbReference type="GeneID" id="89924104"/>
<feature type="compositionally biased region" description="Pro residues" evidence="2">
    <location>
        <begin position="929"/>
        <end position="939"/>
    </location>
</feature>
<feature type="compositionally biased region" description="Basic residues" evidence="2">
    <location>
        <begin position="856"/>
        <end position="866"/>
    </location>
</feature>
<feature type="compositionally biased region" description="Basic and acidic residues" evidence="2">
    <location>
        <begin position="49"/>
        <end position="59"/>
    </location>
</feature>
<feature type="region of interest" description="Disordered" evidence="2">
    <location>
        <begin position="569"/>
        <end position="1103"/>
    </location>
</feature>
<feature type="compositionally biased region" description="Basic and acidic residues" evidence="2">
    <location>
        <begin position="280"/>
        <end position="290"/>
    </location>
</feature>
<feature type="compositionally biased region" description="Polar residues" evidence="2">
    <location>
        <begin position="33"/>
        <end position="43"/>
    </location>
</feature>
<feature type="compositionally biased region" description="Basic and acidic residues" evidence="2">
    <location>
        <begin position="97"/>
        <end position="106"/>
    </location>
</feature>
<feature type="compositionally biased region" description="Pro residues" evidence="2">
    <location>
        <begin position="109"/>
        <end position="130"/>
    </location>
</feature>
<reference evidence="3 4" key="1">
    <citation type="submission" date="2023-08" db="EMBL/GenBank/DDBJ databases">
        <title>Black Yeasts Isolated from many extreme environments.</title>
        <authorList>
            <person name="Coleine C."/>
            <person name="Stajich J.E."/>
            <person name="Selbmann L."/>
        </authorList>
    </citation>
    <scope>NUCLEOTIDE SEQUENCE [LARGE SCALE GENOMIC DNA]</scope>
    <source>
        <strain evidence="3 4">CCFEE 5935</strain>
    </source>
</reference>
<feature type="compositionally biased region" description="Pro residues" evidence="2">
    <location>
        <begin position="1007"/>
        <end position="1023"/>
    </location>
</feature>
<feature type="compositionally biased region" description="Polar residues" evidence="2">
    <location>
        <begin position="213"/>
        <end position="230"/>
    </location>
</feature>
<feature type="compositionally biased region" description="Basic and acidic residues" evidence="2">
    <location>
        <begin position="673"/>
        <end position="684"/>
    </location>
</feature>
<feature type="compositionally biased region" description="Basic and acidic residues" evidence="2">
    <location>
        <begin position="176"/>
        <end position="188"/>
    </location>
</feature>
<dbReference type="RefSeq" id="XP_064661355.1">
    <property type="nucleotide sequence ID" value="XM_064800016.1"/>
</dbReference>
<proteinExistence type="predicted"/>
<dbReference type="EMBL" id="JAVRRT010000004">
    <property type="protein sequence ID" value="KAK5172637.1"/>
    <property type="molecule type" value="Genomic_DNA"/>
</dbReference>
<dbReference type="Proteomes" id="UP001337655">
    <property type="component" value="Unassembled WGS sequence"/>
</dbReference>
<feature type="compositionally biased region" description="Basic and acidic residues" evidence="2">
    <location>
        <begin position="772"/>
        <end position="781"/>
    </location>
</feature>
<feature type="compositionally biased region" description="Polar residues" evidence="2">
    <location>
        <begin position="151"/>
        <end position="164"/>
    </location>
</feature>
<keyword evidence="1" id="KW-0175">Coiled coil</keyword>
<feature type="compositionally biased region" description="Basic residues" evidence="2">
    <location>
        <begin position="1"/>
        <end position="10"/>
    </location>
</feature>
<feature type="compositionally biased region" description="Polar residues" evidence="2">
    <location>
        <begin position="729"/>
        <end position="740"/>
    </location>
</feature>
<feature type="compositionally biased region" description="Polar residues" evidence="2">
    <location>
        <begin position="62"/>
        <end position="71"/>
    </location>
</feature>
<organism evidence="3 4">
    <name type="scientific">Saxophila tyrrhenica</name>
    <dbReference type="NCBI Taxonomy" id="1690608"/>
    <lineage>
        <taxon>Eukaryota</taxon>
        <taxon>Fungi</taxon>
        <taxon>Dikarya</taxon>
        <taxon>Ascomycota</taxon>
        <taxon>Pezizomycotina</taxon>
        <taxon>Dothideomycetes</taxon>
        <taxon>Dothideomycetidae</taxon>
        <taxon>Mycosphaerellales</taxon>
        <taxon>Extremaceae</taxon>
        <taxon>Saxophila</taxon>
    </lineage>
</organism>
<evidence type="ECO:0000256" key="1">
    <source>
        <dbReference type="SAM" id="Coils"/>
    </source>
</evidence>
<keyword evidence="4" id="KW-1185">Reference proteome</keyword>
<feature type="compositionally biased region" description="Low complexity" evidence="2">
    <location>
        <begin position="1053"/>
        <end position="1073"/>
    </location>
</feature>